<dbReference type="Proteomes" id="UP000008850">
    <property type="component" value="Chromosome"/>
</dbReference>
<dbReference type="InterPro" id="IPR036388">
    <property type="entry name" value="WH-like_DNA-bd_sf"/>
</dbReference>
<name>G4RAN5_PELHB</name>
<dbReference type="EMBL" id="CP003075">
    <property type="protein sequence ID" value="AEQ52558.1"/>
    <property type="molecule type" value="Genomic_DNA"/>
</dbReference>
<keyword evidence="3" id="KW-0238">DNA-binding</keyword>
<sequence length="383" mass="40371">MDEAGGFSAAALLLGRTQPAISRAIAQLEAIAGVKLFSRMKGHCTPTPAGEILLARAVRVFARLSSISRRLAQTVSNRELLAAVTIARSGTLSAAARQLGLSQPAISQHLAHLESRLERPLFIRTSASARPAPGALPVIDAMGLALAEIDQGLEEIRFLTGGSDGRLRIGALPLALPLLLPRAIDSVLDRYPDARVAVDVGGYEGLEAGLRSGEIDAIIGSLRPGATTPDLTTRTLFEDGLTIVASPGHPLLSHPMPRLADLAAADWVLPLPHVPLREEFDSLLAGAGLPPPARCIETNSMTVVRALLAARARLAVVSRHQVSGDIDRGAMAKLRAPLSVRRRPVGITLRGQAQHTPLLSAFIDALETTANTSSSFPQTGEML</sequence>
<protein>
    <submittedName>
        <fullName evidence="6">Transcriptional regulator associated with utilization of aromatics, LysR family</fullName>
    </submittedName>
</protein>
<dbReference type="eggNOG" id="COG0583">
    <property type="taxonomic scope" value="Bacteria"/>
</dbReference>
<dbReference type="KEGG" id="phl:KKY_2550"/>
<accession>G4RAN5</accession>
<evidence type="ECO:0000256" key="2">
    <source>
        <dbReference type="ARBA" id="ARBA00023015"/>
    </source>
</evidence>
<dbReference type="Gene3D" id="3.40.190.290">
    <property type="match status" value="1"/>
</dbReference>
<gene>
    <name evidence="6" type="ordered locus">KKY_2550</name>
</gene>
<evidence type="ECO:0000256" key="4">
    <source>
        <dbReference type="ARBA" id="ARBA00023163"/>
    </source>
</evidence>
<dbReference type="PANTHER" id="PTHR30126">
    <property type="entry name" value="HTH-TYPE TRANSCRIPTIONAL REGULATOR"/>
    <property type="match status" value="1"/>
</dbReference>
<dbReference type="SUPFAM" id="SSF46785">
    <property type="entry name" value="Winged helix' DNA-binding domain"/>
    <property type="match status" value="2"/>
</dbReference>
<evidence type="ECO:0000313" key="6">
    <source>
        <dbReference type="EMBL" id="AEQ52558.1"/>
    </source>
</evidence>
<reference evidence="6 7" key="1">
    <citation type="journal article" date="2012" name="J. Bacteriol.">
        <title>Complete genome sequence of Pelagibacterium halotolerans B2T.</title>
        <authorList>
            <person name="Huo Y.Y."/>
            <person name="Cheng H."/>
            <person name="Han X.F."/>
            <person name="Jiang X.W."/>
            <person name="Sun C."/>
            <person name="Zhang X.Q."/>
            <person name="Zhu X.F."/>
            <person name="Liu Y.F."/>
            <person name="Li P.F."/>
            <person name="Ni P.X."/>
            <person name="Wu M."/>
        </authorList>
    </citation>
    <scope>NUCLEOTIDE SEQUENCE [LARGE SCALE GENOMIC DNA]</scope>
    <source>
        <strain evidence="7">DSM 22347 / JCM 15775 / CGMCC 1.7692 / B2</strain>
    </source>
</reference>
<dbReference type="AlphaFoldDB" id="G4RAN5"/>
<keyword evidence="7" id="KW-1185">Reference proteome</keyword>
<feature type="domain" description="HTH lysR-type" evidence="5">
    <location>
        <begin position="1"/>
        <end position="47"/>
    </location>
</feature>
<dbReference type="Pfam" id="PF00126">
    <property type="entry name" value="HTH_1"/>
    <property type="match status" value="2"/>
</dbReference>
<dbReference type="HOGENOM" id="CLU_039613_6_0_5"/>
<keyword evidence="4" id="KW-0804">Transcription</keyword>
<evidence type="ECO:0000313" key="7">
    <source>
        <dbReference type="Proteomes" id="UP000008850"/>
    </source>
</evidence>
<comment type="similarity">
    <text evidence="1">Belongs to the LysR transcriptional regulatory family.</text>
</comment>
<dbReference type="STRING" id="1082931.KKY_2550"/>
<evidence type="ECO:0000256" key="1">
    <source>
        <dbReference type="ARBA" id="ARBA00009437"/>
    </source>
</evidence>
<dbReference type="PANTHER" id="PTHR30126:SF40">
    <property type="entry name" value="HTH-TYPE TRANSCRIPTIONAL REGULATOR GLTR"/>
    <property type="match status" value="1"/>
</dbReference>
<evidence type="ECO:0000259" key="5">
    <source>
        <dbReference type="PROSITE" id="PS50931"/>
    </source>
</evidence>
<evidence type="ECO:0000256" key="3">
    <source>
        <dbReference type="ARBA" id="ARBA00023125"/>
    </source>
</evidence>
<dbReference type="GO" id="GO:0003700">
    <property type="term" value="F:DNA-binding transcription factor activity"/>
    <property type="evidence" value="ECO:0007669"/>
    <property type="project" value="InterPro"/>
</dbReference>
<dbReference type="PROSITE" id="PS50931">
    <property type="entry name" value="HTH_LYSR"/>
    <property type="match status" value="2"/>
</dbReference>
<dbReference type="InterPro" id="IPR000847">
    <property type="entry name" value="LysR_HTH_N"/>
</dbReference>
<dbReference type="Gene3D" id="1.10.10.10">
    <property type="entry name" value="Winged helix-like DNA-binding domain superfamily/Winged helix DNA-binding domain"/>
    <property type="match status" value="2"/>
</dbReference>
<dbReference type="PATRIC" id="fig|1082931.4.peg.2519"/>
<dbReference type="SUPFAM" id="SSF53850">
    <property type="entry name" value="Periplasmic binding protein-like II"/>
    <property type="match status" value="1"/>
</dbReference>
<dbReference type="InterPro" id="IPR036390">
    <property type="entry name" value="WH_DNA-bd_sf"/>
</dbReference>
<dbReference type="InterPro" id="IPR005119">
    <property type="entry name" value="LysR_subst-bd"/>
</dbReference>
<dbReference type="Pfam" id="PF03466">
    <property type="entry name" value="LysR_substrate"/>
    <property type="match status" value="1"/>
</dbReference>
<proteinExistence type="inferred from homology"/>
<dbReference type="PRINTS" id="PR00039">
    <property type="entry name" value="HTHLYSR"/>
</dbReference>
<keyword evidence="2" id="KW-0805">Transcription regulation</keyword>
<dbReference type="GO" id="GO:0000976">
    <property type="term" value="F:transcription cis-regulatory region binding"/>
    <property type="evidence" value="ECO:0007669"/>
    <property type="project" value="TreeGrafter"/>
</dbReference>
<feature type="domain" description="HTH lysR-type" evidence="5">
    <location>
        <begin position="75"/>
        <end position="132"/>
    </location>
</feature>
<organism evidence="6 7">
    <name type="scientific">Pelagibacterium halotolerans (strain DSM 22347 / JCM 15775 / CGMCC 1.7692 / B2)</name>
    <dbReference type="NCBI Taxonomy" id="1082931"/>
    <lineage>
        <taxon>Bacteria</taxon>
        <taxon>Pseudomonadati</taxon>
        <taxon>Pseudomonadota</taxon>
        <taxon>Alphaproteobacteria</taxon>
        <taxon>Hyphomicrobiales</taxon>
        <taxon>Devosiaceae</taxon>
        <taxon>Pelagibacterium</taxon>
    </lineage>
</organism>